<feature type="transmembrane region" description="Helical" evidence="1">
    <location>
        <begin position="59"/>
        <end position="78"/>
    </location>
</feature>
<dbReference type="Proteomes" id="UP001595803">
    <property type="component" value="Unassembled WGS sequence"/>
</dbReference>
<accession>A0ABV7Z2K7</accession>
<keyword evidence="3" id="KW-1185">Reference proteome</keyword>
<dbReference type="RefSeq" id="WP_322473209.1">
    <property type="nucleotide sequence ID" value="NZ_JBHRZG010000001.1"/>
</dbReference>
<keyword evidence="1" id="KW-1133">Transmembrane helix</keyword>
<protein>
    <submittedName>
        <fullName evidence="2">Uncharacterized protein</fullName>
    </submittedName>
</protein>
<evidence type="ECO:0000313" key="3">
    <source>
        <dbReference type="Proteomes" id="UP001595803"/>
    </source>
</evidence>
<feature type="transmembrane region" description="Helical" evidence="1">
    <location>
        <begin position="453"/>
        <end position="476"/>
    </location>
</feature>
<dbReference type="EMBL" id="JBHRZG010000001">
    <property type="protein sequence ID" value="MFC3831299.1"/>
    <property type="molecule type" value="Genomic_DNA"/>
</dbReference>
<organism evidence="2 3">
    <name type="scientific">Deinococcus rufus</name>
    <dbReference type="NCBI Taxonomy" id="2136097"/>
    <lineage>
        <taxon>Bacteria</taxon>
        <taxon>Thermotogati</taxon>
        <taxon>Deinococcota</taxon>
        <taxon>Deinococci</taxon>
        <taxon>Deinococcales</taxon>
        <taxon>Deinococcaceae</taxon>
        <taxon>Deinococcus</taxon>
    </lineage>
</organism>
<evidence type="ECO:0000313" key="2">
    <source>
        <dbReference type="EMBL" id="MFC3831299.1"/>
    </source>
</evidence>
<proteinExistence type="predicted"/>
<feature type="transmembrane region" description="Helical" evidence="1">
    <location>
        <begin position="395"/>
        <end position="416"/>
    </location>
</feature>
<comment type="caution">
    <text evidence="2">The sequence shown here is derived from an EMBL/GenBank/DDBJ whole genome shotgun (WGS) entry which is preliminary data.</text>
</comment>
<feature type="transmembrane region" description="Helical" evidence="1">
    <location>
        <begin position="366"/>
        <end position="383"/>
    </location>
</feature>
<evidence type="ECO:0000256" key="1">
    <source>
        <dbReference type="SAM" id="Phobius"/>
    </source>
</evidence>
<sequence length="487" mass="52069">MVQVALDVLQHALNALLWLALPAAGVALLGAIILGLLHRLDPGGRRARQRWLTRRAPHVAGWALVLLALGAASVLLHVSRRATDLRVGTQLSARYANAADPDGGQTVQGAPRASVLGSHTYTRSLTLPADVDTRIRVPGGWEALLPYLGQPDGASVRDLREGFTRVGPRLVYSRAVTLTTEEPVPLDSSAVRADLKFTEPAGGRGLYYAAAFSADYAFTNPAALPATMRFTFPLPTGSGTLSDFRLTVNGQVLRPADPDRGTVWEGVVPAGGVIRVTVTYRNQGARSWRYELGQRREPIRDFRLDVSTNRPAKFQRATLFPTRQTRPALGTTTHLEWNLRDVITAQDIALVFAQGSMRETLTKIGVLHPLALVLAALLCVAWATTRRRPLPPVPLAAAVLGLGLGFTLAGVLTAYMPVDAAQGLGTLTGLVLGRHLLGRAFTWPLALASAAPLVFLSGGHAGLLLTVLAAVLLLVLRPARSRRGAGR</sequence>
<reference evidence="3" key="1">
    <citation type="journal article" date="2019" name="Int. J. Syst. Evol. Microbiol.">
        <title>The Global Catalogue of Microorganisms (GCM) 10K type strain sequencing project: providing services to taxonomists for standard genome sequencing and annotation.</title>
        <authorList>
            <consortium name="The Broad Institute Genomics Platform"/>
            <consortium name="The Broad Institute Genome Sequencing Center for Infectious Disease"/>
            <person name="Wu L."/>
            <person name="Ma J."/>
        </authorList>
    </citation>
    <scope>NUCLEOTIDE SEQUENCE [LARGE SCALE GENOMIC DNA]</scope>
    <source>
        <strain evidence="3">CCTCC AB 2017081</strain>
    </source>
</reference>
<name>A0ABV7Z2K7_9DEIO</name>
<gene>
    <name evidence="2" type="ORF">ACFOSB_00290</name>
</gene>
<keyword evidence="1" id="KW-0472">Membrane</keyword>
<keyword evidence="1" id="KW-0812">Transmembrane</keyword>
<feature type="transmembrane region" description="Helical" evidence="1">
    <location>
        <begin position="15"/>
        <end position="38"/>
    </location>
</feature>